<dbReference type="Proteomes" id="UP001145742">
    <property type="component" value="Unassembled WGS sequence"/>
</dbReference>
<sequence>MSPVPNEGDPEVPRMDPRILIFLLYVMILHELVSGWMEYQKQMAKPKKQAGPVWSSRTTGILVKPYGMSWHLLHQGEVVCNINWVLPMANTCLDP</sequence>
<keyword evidence="3" id="KW-1185">Reference proteome</keyword>
<accession>A0ABQ9D027</accession>
<evidence type="ECO:0000256" key="1">
    <source>
        <dbReference type="SAM" id="Phobius"/>
    </source>
</evidence>
<protein>
    <submittedName>
        <fullName evidence="2">Uncharacterized protein</fullName>
    </submittedName>
</protein>
<keyword evidence="1" id="KW-0472">Membrane</keyword>
<keyword evidence="1" id="KW-1133">Transmembrane helix</keyword>
<evidence type="ECO:0000313" key="3">
    <source>
        <dbReference type="Proteomes" id="UP001145742"/>
    </source>
</evidence>
<evidence type="ECO:0000313" key="2">
    <source>
        <dbReference type="EMBL" id="KAJ7412575.1"/>
    </source>
</evidence>
<name>A0ABQ9D027_9PASS</name>
<dbReference type="EMBL" id="WHWB01034222">
    <property type="protein sequence ID" value="KAJ7412575.1"/>
    <property type="molecule type" value="Genomic_DNA"/>
</dbReference>
<comment type="caution">
    <text evidence="2">The sequence shown here is derived from an EMBL/GenBank/DDBJ whole genome shotgun (WGS) entry which is preliminary data.</text>
</comment>
<organism evidence="2 3">
    <name type="scientific">Willisornis vidua</name>
    <name type="common">Xingu scale-backed antbird</name>
    <dbReference type="NCBI Taxonomy" id="1566151"/>
    <lineage>
        <taxon>Eukaryota</taxon>
        <taxon>Metazoa</taxon>
        <taxon>Chordata</taxon>
        <taxon>Craniata</taxon>
        <taxon>Vertebrata</taxon>
        <taxon>Euteleostomi</taxon>
        <taxon>Archelosauria</taxon>
        <taxon>Archosauria</taxon>
        <taxon>Dinosauria</taxon>
        <taxon>Saurischia</taxon>
        <taxon>Theropoda</taxon>
        <taxon>Coelurosauria</taxon>
        <taxon>Aves</taxon>
        <taxon>Neognathae</taxon>
        <taxon>Neoaves</taxon>
        <taxon>Telluraves</taxon>
        <taxon>Australaves</taxon>
        <taxon>Passeriformes</taxon>
        <taxon>Thamnophilidae</taxon>
        <taxon>Willisornis</taxon>
    </lineage>
</organism>
<gene>
    <name evidence="2" type="ORF">WISP_95567</name>
</gene>
<feature type="transmembrane region" description="Helical" evidence="1">
    <location>
        <begin position="20"/>
        <end position="39"/>
    </location>
</feature>
<reference evidence="2" key="1">
    <citation type="submission" date="2019-10" db="EMBL/GenBank/DDBJ databases">
        <authorList>
            <person name="Soares A.E.R."/>
            <person name="Aleixo A."/>
            <person name="Schneider P."/>
            <person name="Miyaki C.Y."/>
            <person name="Schneider M.P."/>
            <person name="Mello C."/>
            <person name="Vasconcelos A.T.R."/>
        </authorList>
    </citation>
    <scope>NUCLEOTIDE SEQUENCE</scope>
    <source>
        <tissue evidence="2">Muscle</tissue>
    </source>
</reference>
<keyword evidence="1" id="KW-0812">Transmembrane</keyword>
<proteinExistence type="predicted"/>